<reference evidence="2" key="1">
    <citation type="submission" date="2016-10" db="EMBL/GenBank/DDBJ databases">
        <authorList>
            <person name="Varghese N."/>
            <person name="Submissions S."/>
        </authorList>
    </citation>
    <scope>NUCLEOTIDE SEQUENCE [LARGE SCALE GENOMIC DNA]</scope>
    <source>
        <strain evidence="2">ATCC 25963</strain>
    </source>
</reference>
<sequence>MKKSTLSRRAVLKGVGGACLALPLLDIMGGCQGDLAAGPQQLRAGSGAPKRFVVFWTPNGTIMQHWRPSGSESSFTLPRILKPLEPYQKDILVLDGVDELSAYKGPGDAHQKGTGQSLTATELQEGDFPGDAGLSAGWADGISVDQAIADVVGLETKFRSLELGVYVYGANVGSRISYRGPAQPIPPENDPAAAFARLFGDLESDPEAQARRVAERRIVLDAVADDYQRLIKKVGASDRIKLEAHLAAVRDIEMRLETGGTLGGACEPPMLGEVADPLKVANIPKTGKLQMDLLAMALACDLTRVASIMWTNSATAKPFPWLDIPEGHHELAHRGDGDADAQEKLTKINTWYCEQFAYLIEKLKAIPEGDGTVLDNTLLIWVNEHQKGNDHDRHEIPYVLAGKAGGAMRPGRWLQVPGEVGHNNLWVGCMNAMGIEATTFGNPVYCTGAVGLG</sequence>
<dbReference type="RefSeq" id="WP_245913870.1">
    <property type="nucleotide sequence ID" value="NZ_FOMX01000035.1"/>
</dbReference>
<gene>
    <name evidence="1" type="ORF">SAMN02745121_07495</name>
</gene>
<protein>
    <recommendedName>
        <fullName evidence="3">Tat (Twin-arginine translocation) pathway signal sequence</fullName>
    </recommendedName>
</protein>
<dbReference type="Proteomes" id="UP000199400">
    <property type="component" value="Unassembled WGS sequence"/>
</dbReference>
<dbReference type="EMBL" id="FOMX01000035">
    <property type="protein sequence ID" value="SFF20642.1"/>
    <property type="molecule type" value="Genomic_DNA"/>
</dbReference>
<evidence type="ECO:0000313" key="1">
    <source>
        <dbReference type="EMBL" id="SFF20642.1"/>
    </source>
</evidence>
<organism evidence="1 2">
    <name type="scientific">Nannocystis exedens</name>
    <dbReference type="NCBI Taxonomy" id="54"/>
    <lineage>
        <taxon>Bacteria</taxon>
        <taxon>Pseudomonadati</taxon>
        <taxon>Myxococcota</taxon>
        <taxon>Polyangia</taxon>
        <taxon>Nannocystales</taxon>
        <taxon>Nannocystaceae</taxon>
        <taxon>Nannocystis</taxon>
    </lineage>
</organism>
<dbReference type="STRING" id="54.SAMN02745121_07495"/>
<keyword evidence="2" id="KW-1185">Reference proteome</keyword>
<name>A0A1I2GT39_9BACT</name>
<dbReference type="AlphaFoldDB" id="A0A1I2GT39"/>
<accession>A0A1I2GT39</accession>
<dbReference type="Pfam" id="PF07586">
    <property type="entry name" value="HXXSHH"/>
    <property type="match status" value="1"/>
</dbReference>
<evidence type="ECO:0000313" key="2">
    <source>
        <dbReference type="Proteomes" id="UP000199400"/>
    </source>
</evidence>
<evidence type="ECO:0008006" key="3">
    <source>
        <dbReference type="Google" id="ProtNLM"/>
    </source>
</evidence>
<proteinExistence type="predicted"/>
<dbReference type="InterPro" id="IPR011447">
    <property type="entry name" value="DUF1552"/>
</dbReference>